<sequence>MSRLTHDEPGLHPVLPDDARSLDDIREGIDGIDRRMIELLALRLDYVQRAADFKPDLASVPAPERVRAMLDDRAEWAASLGLSSDFIAPLFAQVSEWFIRQQVAHWPDRNPVTRESKSGTTSASGVDN</sequence>
<dbReference type="SMART" id="SM00830">
    <property type="entry name" value="CM_2"/>
    <property type="match status" value="1"/>
</dbReference>
<dbReference type="InterPro" id="IPR002701">
    <property type="entry name" value="CM_II_prokaryot"/>
</dbReference>
<dbReference type="SUPFAM" id="SSF48600">
    <property type="entry name" value="Chorismate mutase II"/>
    <property type="match status" value="1"/>
</dbReference>
<dbReference type="EMBL" id="QZCG01000001">
    <property type="protein sequence ID" value="RJE89164.1"/>
    <property type="molecule type" value="Genomic_DNA"/>
</dbReference>
<dbReference type="InterPro" id="IPR036263">
    <property type="entry name" value="Chorismate_II_sf"/>
</dbReference>
<dbReference type="OrthoDB" id="514491at2"/>
<dbReference type="RefSeq" id="WP_119744841.1">
    <property type="nucleotide sequence ID" value="NZ_QZCG01000001.1"/>
</dbReference>
<evidence type="ECO:0000256" key="2">
    <source>
        <dbReference type="ARBA" id="ARBA00023235"/>
    </source>
</evidence>
<proteinExistence type="predicted"/>
<gene>
    <name evidence="5" type="ORF">D3P04_00465</name>
</gene>
<reference evidence="6" key="1">
    <citation type="submission" date="2018-09" db="EMBL/GenBank/DDBJ databases">
        <title>Acidovorax cavernicola nov. sp. isolated from Gruta de las Maravillas (Aracena, Spain).</title>
        <authorList>
            <person name="Jurado V."/>
            <person name="Gutierrez-Patricio S."/>
            <person name="Gonzalez-Pimentel J.L."/>
            <person name="Miller A.Z."/>
            <person name="Laiz L."/>
            <person name="Saiz-Jimenez C."/>
        </authorList>
    </citation>
    <scope>NUCLEOTIDE SEQUENCE [LARGE SCALE GENOMIC DNA]</scope>
    <source>
        <strain evidence="6">1011MAR3C25</strain>
    </source>
</reference>
<dbReference type="GO" id="GO:0009697">
    <property type="term" value="P:salicylic acid biosynthetic process"/>
    <property type="evidence" value="ECO:0007669"/>
    <property type="project" value="InterPro"/>
</dbReference>
<dbReference type="AlphaFoldDB" id="A0A418T7G6"/>
<keyword evidence="6" id="KW-1185">Reference proteome</keyword>
<dbReference type="PANTHER" id="PTHR38041">
    <property type="entry name" value="CHORISMATE MUTASE"/>
    <property type="match status" value="1"/>
</dbReference>
<dbReference type="PROSITE" id="PS51168">
    <property type="entry name" value="CHORISMATE_MUT_2"/>
    <property type="match status" value="1"/>
</dbReference>
<accession>A0A418T7G6</accession>
<dbReference type="InterPro" id="IPR036979">
    <property type="entry name" value="CM_dom_sf"/>
</dbReference>
<dbReference type="GO" id="GO:0004106">
    <property type="term" value="F:chorismate mutase activity"/>
    <property type="evidence" value="ECO:0007669"/>
    <property type="project" value="UniProtKB-EC"/>
</dbReference>
<dbReference type="Gene3D" id="1.20.59.10">
    <property type="entry name" value="Chorismate mutase"/>
    <property type="match status" value="1"/>
</dbReference>
<dbReference type="Proteomes" id="UP000284202">
    <property type="component" value="Unassembled WGS sequence"/>
</dbReference>
<keyword evidence="2" id="KW-0413">Isomerase</keyword>
<dbReference type="InterPro" id="IPR051331">
    <property type="entry name" value="Chorismate_mutase-related"/>
</dbReference>
<dbReference type="GO" id="GO:0046417">
    <property type="term" value="P:chorismate metabolic process"/>
    <property type="evidence" value="ECO:0007669"/>
    <property type="project" value="InterPro"/>
</dbReference>
<dbReference type="NCBIfam" id="TIGR01803">
    <property type="entry name" value="CM-like"/>
    <property type="match status" value="1"/>
</dbReference>
<evidence type="ECO:0000256" key="1">
    <source>
        <dbReference type="ARBA" id="ARBA00012404"/>
    </source>
</evidence>
<dbReference type="InterPro" id="IPR008241">
    <property type="entry name" value="Isochorismate_pyruvate-lyase"/>
</dbReference>
<feature type="region of interest" description="Disordered" evidence="3">
    <location>
        <begin position="108"/>
        <end position="128"/>
    </location>
</feature>
<evidence type="ECO:0000313" key="5">
    <source>
        <dbReference type="EMBL" id="RJE89164.1"/>
    </source>
</evidence>
<protein>
    <recommendedName>
        <fullName evidence="1">chorismate mutase</fullName>
        <ecNumber evidence="1">5.4.99.5</ecNumber>
    </recommendedName>
</protein>
<feature type="compositionally biased region" description="Basic and acidic residues" evidence="3">
    <location>
        <begin position="108"/>
        <end position="117"/>
    </location>
</feature>
<comment type="caution">
    <text evidence="5">The sequence shown here is derived from an EMBL/GenBank/DDBJ whole genome shotgun (WGS) entry which is preliminary data.</text>
</comment>
<dbReference type="GO" id="GO:0016835">
    <property type="term" value="F:carbon-oxygen lyase activity"/>
    <property type="evidence" value="ECO:0007669"/>
    <property type="project" value="InterPro"/>
</dbReference>
<feature type="domain" description="Chorismate mutase" evidence="4">
    <location>
        <begin position="16"/>
        <end position="106"/>
    </location>
</feature>
<evidence type="ECO:0000256" key="3">
    <source>
        <dbReference type="SAM" id="MobiDB-lite"/>
    </source>
</evidence>
<dbReference type="Pfam" id="PF01817">
    <property type="entry name" value="CM_2"/>
    <property type="match status" value="1"/>
</dbReference>
<organism evidence="5 6">
    <name type="scientific">Paracoccus onubensis</name>
    <dbReference type="NCBI Taxonomy" id="1675788"/>
    <lineage>
        <taxon>Bacteria</taxon>
        <taxon>Pseudomonadati</taxon>
        <taxon>Pseudomonadota</taxon>
        <taxon>Alphaproteobacteria</taxon>
        <taxon>Rhodobacterales</taxon>
        <taxon>Paracoccaceae</taxon>
        <taxon>Paracoccus</taxon>
    </lineage>
</organism>
<dbReference type="EC" id="5.4.99.5" evidence="1"/>
<dbReference type="PANTHER" id="PTHR38041:SF1">
    <property type="entry name" value="CHORISMATE MUTASE"/>
    <property type="match status" value="1"/>
</dbReference>
<name>A0A418T7G6_9RHOB</name>
<evidence type="ECO:0000259" key="4">
    <source>
        <dbReference type="PROSITE" id="PS51168"/>
    </source>
</evidence>
<feature type="compositionally biased region" description="Polar residues" evidence="3">
    <location>
        <begin position="118"/>
        <end position="128"/>
    </location>
</feature>
<evidence type="ECO:0000313" key="6">
    <source>
        <dbReference type="Proteomes" id="UP000284202"/>
    </source>
</evidence>